<dbReference type="SUPFAM" id="SSF52172">
    <property type="entry name" value="CheY-like"/>
    <property type="match status" value="1"/>
</dbReference>
<name>A0A2H0DWZ6_9BACT</name>
<accession>A0A2H0DWZ6</accession>
<keyword evidence="1 2" id="KW-0597">Phosphoprotein</keyword>
<reference evidence="4 5" key="1">
    <citation type="submission" date="2017-09" db="EMBL/GenBank/DDBJ databases">
        <title>Depth-based differentiation of microbial function through sediment-hosted aquifers and enrichment of novel symbionts in the deep terrestrial subsurface.</title>
        <authorList>
            <person name="Probst A.J."/>
            <person name="Ladd B."/>
            <person name="Jarett J.K."/>
            <person name="Geller-Mcgrath D.E."/>
            <person name="Sieber C.M."/>
            <person name="Emerson J.B."/>
            <person name="Anantharaman K."/>
            <person name="Thomas B.C."/>
            <person name="Malmstrom R."/>
            <person name="Stieglmeier M."/>
            <person name="Klingl A."/>
            <person name="Woyke T."/>
            <person name="Ryan C.M."/>
            <person name="Banfield J.F."/>
        </authorList>
    </citation>
    <scope>NUCLEOTIDE SEQUENCE [LARGE SCALE GENOMIC DNA]</scope>
    <source>
        <strain evidence="4">CG22_combo_CG10-13_8_21_14_all_43_18</strain>
    </source>
</reference>
<dbReference type="PANTHER" id="PTHR44591">
    <property type="entry name" value="STRESS RESPONSE REGULATOR PROTEIN 1"/>
    <property type="match status" value="1"/>
</dbReference>
<dbReference type="SMART" id="SM00448">
    <property type="entry name" value="REC"/>
    <property type="match status" value="1"/>
</dbReference>
<dbReference type="InterPro" id="IPR050595">
    <property type="entry name" value="Bact_response_regulator"/>
</dbReference>
<sequence length="132" mass="14879">MPLKKVYKVLIIDDDKFLLDVYSVKFRELGHTVVASFGAEEALLKIKAGDNFDAILLDIVMPKMDGFEFMSELRKQNLAKNSALIVLTNQGEQKDVDRAKEFDIDGYLVKASSIPSEVLTEVLKIIEKKNSQ</sequence>
<evidence type="ECO:0000313" key="4">
    <source>
        <dbReference type="EMBL" id="PIP86705.1"/>
    </source>
</evidence>
<feature type="modified residue" description="4-aspartylphosphate" evidence="2">
    <location>
        <position position="58"/>
    </location>
</feature>
<gene>
    <name evidence="4" type="ORF">COW82_00660</name>
</gene>
<dbReference type="InterPro" id="IPR001789">
    <property type="entry name" value="Sig_transdc_resp-reg_receiver"/>
</dbReference>
<dbReference type="EMBL" id="PCTS01000009">
    <property type="protein sequence ID" value="PIP86705.1"/>
    <property type="molecule type" value="Genomic_DNA"/>
</dbReference>
<dbReference type="GO" id="GO:0000160">
    <property type="term" value="P:phosphorelay signal transduction system"/>
    <property type="evidence" value="ECO:0007669"/>
    <property type="project" value="InterPro"/>
</dbReference>
<proteinExistence type="predicted"/>
<feature type="domain" description="Response regulatory" evidence="3">
    <location>
        <begin position="8"/>
        <end position="125"/>
    </location>
</feature>
<evidence type="ECO:0000256" key="1">
    <source>
        <dbReference type="ARBA" id="ARBA00022553"/>
    </source>
</evidence>
<dbReference type="AlphaFoldDB" id="A0A2H0DWZ6"/>
<dbReference type="PROSITE" id="PS50110">
    <property type="entry name" value="RESPONSE_REGULATORY"/>
    <property type="match status" value="1"/>
</dbReference>
<comment type="caution">
    <text evidence="4">The sequence shown here is derived from an EMBL/GenBank/DDBJ whole genome shotgun (WGS) entry which is preliminary data.</text>
</comment>
<dbReference type="Proteomes" id="UP000231276">
    <property type="component" value="Unassembled WGS sequence"/>
</dbReference>
<organism evidence="4 5">
    <name type="scientific">Candidatus Campbellbacteria bacterium CG22_combo_CG10-13_8_21_14_all_43_18</name>
    <dbReference type="NCBI Taxonomy" id="1974530"/>
    <lineage>
        <taxon>Bacteria</taxon>
        <taxon>Candidatus Campbelliibacteriota</taxon>
    </lineage>
</organism>
<evidence type="ECO:0000256" key="2">
    <source>
        <dbReference type="PROSITE-ProRule" id="PRU00169"/>
    </source>
</evidence>
<evidence type="ECO:0000313" key="5">
    <source>
        <dbReference type="Proteomes" id="UP000231276"/>
    </source>
</evidence>
<dbReference type="Gene3D" id="3.40.50.2300">
    <property type="match status" value="1"/>
</dbReference>
<dbReference type="InterPro" id="IPR011006">
    <property type="entry name" value="CheY-like_superfamily"/>
</dbReference>
<dbReference type="PANTHER" id="PTHR44591:SF3">
    <property type="entry name" value="RESPONSE REGULATORY DOMAIN-CONTAINING PROTEIN"/>
    <property type="match status" value="1"/>
</dbReference>
<evidence type="ECO:0000259" key="3">
    <source>
        <dbReference type="PROSITE" id="PS50110"/>
    </source>
</evidence>
<dbReference type="Pfam" id="PF00072">
    <property type="entry name" value="Response_reg"/>
    <property type="match status" value="1"/>
</dbReference>
<dbReference type="CDD" id="cd00156">
    <property type="entry name" value="REC"/>
    <property type="match status" value="1"/>
</dbReference>
<protein>
    <submittedName>
        <fullName evidence="4">Response regulator</fullName>
    </submittedName>
</protein>